<evidence type="ECO:0000313" key="6">
    <source>
        <dbReference type="Proteomes" id="UP000199220"/>
    </source>
</evidence>
<dbReference type="SUPFAM" id="SSF48008">
    <property type="entry name" value="GntR ligand-binding domain-like"/>
    <property type="match status" value="1"/>
</dbReference>
<dbReference type="Gene3D" id="1.20.120.530">
    <property type="entry name" value="GntR ligand-binding domain-like"/>
    <property type="match status" value="1"/>
</dbReference>
<evidence type="ECO:0000256" key="1">
    <source>
        <dbReference type="ARBA" id="ARBA00023015"/>
    </source>
</evidence>
<evidence type="ECO:0000256" key="3">
    <source>
        <dbReference type="ARBA" id="ARBA00023163"/>
    </source>
</evidence>
<evidence type="ECO:0000256" key="2">
    <source>
        <dbReference type="ARBA" id="ARBA00023125"/>
    </source>
</evidence>
<dbReference type="InterPro" id="IPR036390">
    <property type="entry name" value="WH_DNA-bd_sf"/>
</dbReference>
<dbReference type="Pfam" id="PF07729">
    <property type="entry name" value="FCD"/>
    <property type="match status" value="1"/>
</dbReference>
<dbReference type="OrthoDB" id="9816161at2"/>
<dbReference type="SUPFAM" id="SSF46785">
    <property type="entry name" value="Winged helix' DNA-binding domain"/>
    <property type="match status" value="1"/>
</dbReference>
<dbReference type="EMBL" id="FNTX01000001">
    <property type="protein sequence ID" value="SED94941.1"/>
    <property type="molecule type" value="Genomic_DNA"/>
</dbReference>
<reference evidence="6" key="1">
    <citation type="submission" date="2016-10" db="EMBL/GenBank/DDBJ databases">
        <authorList>
            <person name="Varghese N."/>
            <person name="Submissions S."/>
        </authorList>
    </citation>
    <scope>NUCLEOTIDE SEQUENCE [LARGE SCALE GENOMIC DNA]</scope>
    <source>
        <strain evidence="6">DSM 21368</strain>
    </source>
</reference>
<dbReference type="InterPro" id="IPR000524">
    <property type="entry name" value="Tscrpt_reg_HTH_GntR"/>
</dbReference>
<evidence type="ECO:0000313" key="5">
    <source>
        <dbReference type="EMBL" id="SED94941.1"/>
    </source>
</evidence>
<feature type="domain" description="HTH gntR-type" evidence="4">
    <location>
        <begin position="6"/>
        <end position="73"/>
    </location>
</feature>
<dbReference type="InterPro" id="IPR008920">
    <property type="entry name" value="TF_FadR/GntR_C"/>
</dbReference>
<keyword evidence="3" id="KW-0804">Transcription</keyword>
<sequence>MVEVFESESVRVTRRLRDEIIDGVRPPGSRLVERELAEELQVSRVPVREALRVLTSEGLVTPRPRSWAVVREFTPDDVAELTEVREALEVLTFRLAAVRRDQAGLDRLREAWQRESEAAAVGDGVAARRAAADFHEVATDLAGNSLLSELGDTLRSRMRWLLGQHDDLSQVTDEHAALLAAVADGDSARAATLAEEHLQRSREWVARVR</sequence>
<gene>
    <name evidence="5" type="ORF">SAMN04488554_1138</name>
</gene>
<dbReference type="PRINTS" id="PR00035">
    <property type="entry name" value="HTHGNTR"/>
</dbReference>
<organism evidence="5 6">
    <name type="scientific">Ruania alba</name>
    <dbReference type="NCBI Taxonomy" id="648782"/>
    <lineage>
        <taxon>Bacteria</taxon>
        <taxon>Bacillati</taxon>
        <taxon>Actinomycetota</taxon>
        <taxon>Actinomycetes</taxon>
        <taxon>Micrococcales</taxon>
        <taxon>Ruaniaceae</taxon>
        <taxon>Ruania</taxon>
    </lineage>
</organism>
<dbReference type="CDD" id="cd07377">
    <property type="entry name" value="WHTH_GntR"/>
    <property type="match status" value="1"/>
</dbReference>
<protein>
    <submittedName>
        <fullName evidence="5">DNA-binding transcriptional regulator, GntR family</fullName>
    </submittedName>
</protein>
<dbReference type="InterPro" id="IPR011711">
    <property type="entry name" value="GntR_C"/>
</dbReference>
<dbReference type="SMART" id="SM00895">
    <property type="entry name" value="FCD"/>
    <property type="match status" value="1"/>
</dbReference>
<dbReference type="GO" id="GO:0003700">
    <property type="term" value="F:DNA-binding transcription factor activity"/>
    <property type="evidence" value="ECO:0007669"/>
    <property type="project" value="InterPro"/>
</dbReference>
<dbReference type="STRING" id="648782.SAMN04488554_1138"/>
<name>A0A1H5EV14_9MICO</name>
<dbReference type="RefSeq" id="WP_089772061.1">
    <property type="nucleotide sequence ID" value="NZ_FNTX01000001.1"/>
</dbReference>
<dbReference type="PANTHER" id="PTHR43537:SF45">
    <property type="entry name" value="GNTR FAMILY REGULATORY PROTEIN"/>
    <property type="match status" value="1"/>
</dbReference>
<dbReference type="SMART" id="SM00345">
    <property type="entry name" value="HTH_GNTR"/>
    <property type="match status" value="1"/>
</dbReference>
<dbReference type="InterPro" id="IPR036388">
    <property type="entry name" value="WH-like_DNA-bd_sf"/>
</dbReference>
<dbReference type="PANTHER" id="PTHR43537">
    <property type="entry name" value="TRANSCRIPTIONAL REGULATOR, GNTR FAMILY"/>
    <property type="match status" value="1"/>
</dbReference>
<evidence type="ECO:0000259" key="4">
    <source>
        <dbReference type="PROSITE" id="PS50949"/>
    </source>
</evidence>
<keyword evidence="2 5" id="KW-0238">DNA-binding</keyword>
<dbReference type="GO" id="GO:0003677">
    <property type="term" value="F:DNA binding"/>
    <property type="evidence" value="ECO:0007669"/>
    <property type="project" value="UniProtKB-KW"/>
</dbReference>
<keyword evidence="6" id="KW-1185">Reference proteome</keyword>
<dbReference type="Gene3D" id="1.10.10.10">
    <property type="entry name" value="Winged helix-like DNA-binding domain superfamily/Winged helix DNA-binding domain"/>
    <property type="match status" value="1"/>
</dbReference>
<keyword evidence="1" id="KW-0805">Transcription regulation</keyword>
<dbReference type="AlphaFoldDB" id="A0A1H5EV14"/>
<dbReference type="PROSITE" id="PS50949">
    <property type="entry name" value="HTH_GNTR"/>
    <property type="match status" value="1"/>
</dbReference>
<proteinExistence type="predicted"/>
<dbReference type="Proteomes" id="UP000199220">
    <property type="component" value="Unassembled WGS sequence"/>
</dbReference>
<accession>A0A1H5EV14</accession>
<dbReference type="Pfam" id="PF00392">
    <property type="entry name" value="GntR"/>
    <property type="match status" value="1"/>
</dbReference>